<dbReference type="Gene3D" id="3.40.47.10">
    <property type="match status" value="1"/>
</dbReference>
<dbReference type="InterPro" id="IPR040097">
    <property type="entry name" value="FAAL/FAAC"/>
</dbReference>
<dbReference type="GO" id="GO:0031177">
    <property type="term" value="F:phosphopantetheine binding"/>
    <property type="evidence" value="ECO:0007669"/>
    <property type="project" value="InterPro"/>
</dbReference>
<dbReference type="InterPro" id="IPR025110">
    <property type="entry name" value="AMP-bd_C"/>
</dbReference>
<feature type="domain" description="Carrier" evidence="11">
    <location>
        <begin position="589"/>
        <end position="666"/>
    </location>
</feature>
<evidence type="ECO:0000256" key="3">
    <source>
        <dbReference type="ARBA" id="ARBA00022553"/>
    </source>
</evidence>
<dbReference type="InterPro" id="IPR020806">
    <property type="entry name" value="PKS_PP-bd"/>
</dbReference>
<organism evidence="13 14">
    <name type="scientific">Mycobacterium talmoniae</name>
    <dbReference type="NCBI Taxonomy" id="1858794"/>
    <lineage>
        <taxon>Bacteria</taxon>
        <taxon>Bacillati</taxon>
        <taxon>Actinomycetota</taxon>
        <taxon>Actinomycetes</taxon>
        <taxon>Mycobacteriales</taxon>
        <taxon>Mycobacteriaceae</taxon>
        <taxon>Mycobacterium</taxon>
    </lineage>
</organism>
<keyword evidence="4" id="KW-0436">Ligase</keyword>
<dbReference type="Pfam" id="PF00501">
    <property type="entry name" value="AMP-binding"/>
    <property type="match status" value="1"/>
</dbReference>
<dbReference type="InterPro" id="IPR016039">
    <property type="entry name" value="Thiolase-like"/>
</dbReference>
<dbReference type="Gene3D" id="3.40.50.12780">
    <property type="entry name" value="N-terminal domain of ligase-like"/>
    <property type="match status" value="1"/>
</dbReference>
<dbReference type="Gene3D" id="3.30.300.30">
    <property type="match status" value="1"/>
</dbReference>
<dbReference type="FunFam" id="3.40.47.10:FF:000019">
    <property type="entry name" value="Polyketide synthase type I"/>
    <property type="match status" value="1"/>
</dbReference>
<feature type="domain" description="Ketosynthase family 3 (KS3)" evidence="12">
    <location>
        <begin position="683"/>
        <end position="1094"/>
    </location>
</feature>
<accession>A0A1S1N9C4</accession>
<evidence type="ECO:0000256" key="7">
    <source>
        <dbReference type="ARBA" id="ARBA00023098"/>
    </source>
</evidence>
<dbReference type="EMBL" id="MLQM01000153">
    <property type="protein sequence ID" value="OHU98095.1"/>
    <property type="molecule type" value="Genomic_DNA"/>
</dbReference>
<feature type="region of interest" description="Disordered" evidence="9">
    <location>
        <begin position="568"/>
        <end position="587"/>
    </location>
</feature>
<dbReference type="InterPro" id="IPR042099">
    <property type="entry name" value="ANL_N_sf"/>
</dbReference>
<dbReference type="InterPro" id="IPR014030">
    <property type="entry name" value="Ketoacyl_synth_N"/>
</dbReference>
<keyword evidence="10" id="KW-0812">Transmembrane</keyword>
<dbReference type="PROSITE" id="PS52004">
    <property type="entry name" value="KS3_2"/>
    <property type="match status" value="1"/>
</dbReference>
<evidence type="ECO:0000313" key="14">
    <source>
        <dbReference type="Proteomes" id="UP000179734"/>
    </source>
</evidence>
<dbReference type="PANTHER" id="PTHR43775:SF37">
    <property type="entry name" value="SI:DKEY-61P9.11"/>
    <property type="match status" value="1"/>
</dbReference>
<evidence type="ECO:0000256" key="2">
    <source>
        <dbReference type="ARBA" id="ARBA00022450"/>
    </source>
</evidence>
<evidence type="ECO:0000256" key="9">
    <source>
        <dbReference type="SAM" id="MobiDB-lite"/>
    </source>
</evidence>
<dbReference type="GO" id="GO:0005886">
    <property type="term" value="C:plasma membrane"/>
    <property type="evidence" value="ECO:0007669"/>
    <property type="project" value="TreeGrafter"/>
</dbReference>
<evidence type="ECO:0000259" key="11">
    <source>
        <dbReference type="PROSITE" id="PS50075"/>
    </source>
</evidence>
<dbReference type="SMART" id="SM00825">
    <property type="entry name" value="PKS_KS"/>
    <property type="match status" value="1"/>
</dbReference>
<dbReference type="InterPro" id="IPR036736">
    <property type="entry name" value="ACP-like_sf"/>
</dbReference>
<dbReference type="SMART" id="SM00823">
    <property type="entry name" value="PKS_PP"/>
    <property type="match status" value="1"/>
</dbReference>
<dbReference type="GO" id="GO:0016874">
    <property type="term" value="F:ligase activity"/>
    <property type="evidence" value="ECO:0007669"/>
    <property type="project" value="UniProtKB-KW"/>
</dbReference>
<evidence type="ECO:0000256" key="6">
    <source>
        <dbReference type="ARBA" id="ARBA00022832"/>
    </source>
</evidence>
<dbReference type="SUPFAM" id="SSF53901">
    <property type="entry name" value="Thiolase-like"/>
    <property type="match status" value="1"/>
</dbReference>
<dbReference type="PANTHER" id="PTHR43775">
    <property type="entry name" value="FATTY ACID SYNTHASE"/>
    <property type="match status" value="1"/>
</dbReference>
<keyword evidence="5" id="KW-0808">Transferase</keyword>
<comment type="similarity">
    <text evidence="1">Belongs to the ATP-dependent AMP-binding enzyme family.</text>
</comment>
<dbReference type="PROSITE" id="PS00606">
    <property type="entry name" value="KS3_1"/>
    <property type="match status" value="1"/>
</dbReference>
<evidence type="ECO:0000256" key="5">
    <source>
        <dbReference type="ARBA" id="ARBA00022679"/>
    </source>
</evidence>
<keyword evidence="14" id="KW-1185">Reference proteome</keyword>
<feature type="non-terminal residue" evidence="13">
    <location>
        <position position="1129"/>
    </location>
</feature>
<dbReference type="SUPFAM" id="SSF56801">
    <property type="entry name" value="Acetyl-CoA synthetase-like"/>
    <property type="match status" value="1"/>
</dbReference>
<feature type="transmembrane region" description="Helical" evidence="10">
    <location>
        <begin position="55"/>
        <end position="80"/>
    </location>
</feature>
<dbReference type="FunFam" id="3.40.50.12780:FF:000013">
    <property type="entry name" value="Long-chain-fatty-acid--AMP ligase FadD32"/>
    <property type="match status" value="1"/>
</dbReference>
<evidence type="ECO:0000256" key="4">
    <source>
        <dbReference type="ARBA" id="ARBA00022598"/>
    </source>
</evidence>
<protein>
    <submittedName>
        <fullName evidence="13">Beta-ketoacyl synthase</fullName>
    </submittedName>
</protein>
<sequence>MRHRAVRYRDKMVFDYADYSSGGAEHHRLSYHKLDLQARAIACRLQRQGAAGERVLVLCPSGLDFIAGLFGCIYAGAVAIPVHPPVRTRVLTRVASIVADAGAGFVLTTADSHPELKAAMDGMADTAALRWCTTDVDEADIAAHWVAPNLDPDAPVLVQYTSGSTSSPKGVVLTHRNLLANLEAIRRAIDGNESTIVASWLPLHHDMGLIGAMLGTLYLGGSCYLMPPEAFIQHPMRWLETLSESGANVSVAPNFAYDLCVERSSAAERAALDLSHWTTAMSGAEPVNPTTLQRFADAFAPAGFRDTAFRPVYGLAEATLLVTAGTESAEPVRRHVDPVALRDHHVVDVPPEHPGAATLIGCGTVQHGVEAVIADPVTRRQCRPDEVGEIWVAGASVAQGYLGKPTETEETFSAFLSDTGRGPFLRTGDMGFLLDGELFIAGRLKDLIIIRGANYYPNDLEATAQDSHPALLRGRGAAFSVTLPPNTAEQLIVVQEVDRERIRDVDVDAVIDGIRTAITERHEIQVHGVVLVEPLRIPTTSSGKVRRRTCRQRFLDGALEVFAQWYAPSPGEPQPPAAPDGQAAPEVGRTAEEITAWVVTELGAALGLAPGEIDPTQPFAHYGLDSVHAIWLTTGLEAWLGRKLSPTLAYDYPTIELFARHLAGDAHPAAAPTDGEAPAATAGEPIAIIGIGCRFPGADGPAVFWRLLADGADAITATPPDRWAVGAGGGSPRWGGFLDQVDQFDPQFFGISPQEAACMDPQQRLLLEVAWEALEDAGQVPDRLAGSRTGVFIGIATNDYGALRRGQPALLDGYTGNTLSIAANRISYLHDFRGPSMAIDTACSSSLVAVHQACRSLDGGESTLALAGGVNVMLSPRIGADLDQAGLLAADGHCKTFDVRADGFVRGEGAGIVVLKPLSRALADGDPVYAVIRGSAVNQDGRSNGLTAASRAAQEAVVTEAYRCANLPPGAVQYVETHGAGTYLGDLIESQALGAVLAQGRGPDNRCLIGSVKTNIGHLGAAAGVAGLIKVALALHHRAIPPSLNCTEPNPHLPLDSLRVAQQLDTWPDTGGRAVAGVSAFGLGGANAHLVVSEAPQVRGAAVDDREPDRALIPGWRGRGVGGWGGGGG</sequence>
<keyword evidence="10" id="KW-1133">Transmembrane helix</keyword>
<dbReference type="GO" id="GO:0004315">
    <property type="term" value="F:3-oxoacyl-[acyl-carrier-protein] synthase activity"/>
    <property type="evidence" value="ECO:0007669"/>
    <property type="project" value="InterPro"/>
</dbReference>
<evidence type="ECO:0000256" key="8">
    <source>
        <dbReference type="ARBA" id="ARBA00023268"/>
    </source>
</evidence>
<dbReference type="CDD" id="cd00833">
    <property type="entry name" value="PKS"/>
    <property type="match status" value="1"/>
</dbReference>
<dbReference type="InterPro" id="IPR020841">
    <property type="entry name" value="PKS_Beta-ketoAc_synthase_dom"/>
</dbReference>
<dbReference type="Gene3D" id="1.10.1200.10">
    <property type="entry name" value="ACP-like"/>
    <property type="match status" value="1"/>
</dbReference>
<dbReference type="GO" id="GO:0006633">
    <property type="term" value="P:fatty acid biosynthetic process"/>
    <property type="evidence" value="ECO:0007669"/>
    <property type="project" value="InterPro"/>
</dbReference>
<dbReference type="GO" id="GO:0005737">
    <property type="term" value="C:cytoplasm"/>
    <property type="evidence" value="ECO:0007669"/>
    <property type="project" value="TreeGrafter"/>
</dbReference>
<keyword evidence="3" id="KW-0597">Phosphoprotein</keyword>
<dbReference type="Pfam" id="PF00550">
    <property type="entry name" value="PP-binding"/>
    <property type="match status" value="1"/>
</dbReference>
<dbReference type="Pfam" id="PF02801">
    <property type="entry name" value="Ketoacyl-synt_C"/>
    <property type="match status" value="1"/>
</dbReference>
<dbReference type="InterPro" id="IPR000873">
    <property type="entry name" value="AMP-dep_synth/lig_dom"/>
</dbReference>
<evidence type="ECO:0000259" key="12">
    <source>
        <dbReference type="PROSITE" id="PS52004"/>
    </source>
</evidence>
<keyword evidence="6" id="KW-0276">Fatty acid metabolism</keyword>
<dbReference type="Proteomes" id="UP000179734">
    <property type="component" value="Unassembled WGS sequence"/>
</dbReference>
<comment type="caution">
    <text evidence="13">The sequence shown here is derived from an EMBL/GenBank/DDBJ whole genome shotgun (WGS) entry which is preliminary data.</text>
</comment>
<dbReference type="InterPro" id="IPR018201">
    <property type="entry name" value="Ketoacyl_synth_AS"/>
</dbReference>
<proteinExistence type="inferred from homology"/>
<dbReference type="InterPro" id="IPR050091">
    <property type="entry name" value="PKS_NRPS_Biosynth_Enz"/>
</dbReference>
<dbReference type="CDD" id="cd05931">
    <property type="entry name" value="FAAL"/>
    <property type="match status" value="1"/>
</dbReference>
<dbReference type="Pfam" id="PF00109">
    <property type="entry name" value="ketoacyl-synt"/>
    <property type="match status" value="1"/>
</dbReference>
<keyword evidence="10" id="KW-0472">Membrane</keyword>
<dbReference type="InterPro" id="IPR009081">
    <property type="entry name" value="PP-bd_ACP"/>
</dbReference>
<reference evidence="13 14" key="1">
    <citation type="submission" date="2016-10" db="EMBL/GenBank/DDBJ databases">
        <title>Genome sequence of Mycobacterium talmonii.</title>
        <authorList>
            <person name="Greninger A.L."/>
            <person name="Elliott B."/>
            <person name="Vasireddy S."/>
            <person name="Vasireddy R."/>
        </authorList>
    </citation>
    <scope>NUCLEOTIDE SEQUENCE [LARGE SCALE GENOMIC DNA]</scope>
    <source>
        <strain evidence="14">NE-TNMC-100812</strain>
    </source>
</reference>
<dbReference type="InterPro" id="IPR014031">
    <property type="entry name" value="Ketoacyl_synth_C"/>
</dbReference>
<keyword evidence="7" id="KW-0443">Lipid metabolism</keyword>
<dbReference type="InterPro" id="IPR045851">
    <property type="entry name" value="AMP-bd_C_sf"/>
</dbReference>
<name>A0A1S1N9C4_9MYCO</name>
<dbReference type="GO" id="GO:0071770">
    <property type="term" value="P:DIM/DIP cell wall layer assembly"/>
    <property type="evidence" value="ECO:0007669"/>
    <property type="project" value="TreeGrafter"/>
</dbReference>
<dbReference type="GO" id="GO:0004312">
    <property type="term" value="F:fatty acid synthase activity"/>
    <property type="evidence" value="ECO:0007669"/>
    <property type="project" value="TreeGrafter"/>
</dbReference>
<gene>
    <name evidence="13" type="ORF">BKN37_21240</name>
</gene>
<dbReference type="SMART" id="SM01294">
    <property type="entry name" value="PKS_PP_betabranch"/>
    <property type="match status" value="1"/>
</dbReference>
<dbReference type="PROSITE" id="PS00455">
    <property type="entry name" value="AMP_BINDING"/>
    <property type="match status" value="1"/>
</dbReference>
<dbReference type="AlphaFoldDB" id="A0A1S1N9C4"/>
<dbReference type="PROSITE" id="PS50075">
    <property type="entry name" value="CARRIER"/>
    <property type="match status" value="1"/>
</dbReference>
<dbReference type="SUPFAM" id="SSF47336">
    <property type="entry name" value="ACP-like"/>
    <property type="match status" value="1"/>
</dbReference>
<evidence type="ECO:0000256" key="10">
    <source>
        <dbReference type="SAM" id="Phobius"/>
    </source>
</evidence>
<evidence type="ECO:0000313" key="13">
    <source>
        <dbReference type="EMBL" id="OHU98095.1"/>
    </source>
</evidence>
<keyword evidence="2" id="KW-0596">Phosphopantetheine</keyword>
<keyword evidence="8" id="KW-0511">Multifunctional enzyme</keyword>
<evidence type="ECO:0000256" key="1">
    <source>
        <dbReference type="ARBA" id="ARBA00006432"/>
    </source>
</evidence>
<dbReference type="Pfam" id="PF23024">
    <property type="entry name" value="AMP-dom_DIP2-like"/>
    <property type="match status" value="1"/>
</dbReference>
<dbReference type="InterPro" id="IPR020845">
    <property type="entry name" value="AMP-binding_CS"/>
</dbReference>